<evidence type="ECO:0000256" key="6">
    <source>
        <dbReference type="ARBA" id="ARBA00023002"/>
    </source>
</evidence>
<evidence type="ECO:0000259" key="12">
    <source>
        <dbReference type="Pfam" id="PF07992"/>
    </source>
</evidence>
<dbReference type="NCBIfam" id="TIGR01292">
    <property type="entry name" value="TRX_reduct"/>
    <property type="match status" value="1"/>
</dbReference>
<evidence type="ECO:0000256" key="5">
    <source>
        <dbReference type="ARBA" id="ARBA00022827"/>
    </source>
</evidence>
<keyword evidence="4 10" id="KW-0285">Flavoprotein</keyword>
<dbReference type="EC" id="1.8.1.9" evidence="10"/>
<dbReference type="Gene3D" id="3.50.50.60">
    <property type="entry name" value="FAD/NAD(P)-binding domain"/>
    <property type="match status" value="2"/>
</dbReference>
<evidence type="ECO:0000256" key="9">
    <source>
        <dbReference type="ARBA" id="ARBA00048132"/>
    </source>
</evidence>
<keyword evidence="11" id="KW-0521">NADP</keyword>
<evidence type="ECO:0000256" key="10">
    <source>
        <dbReference type="RuleBase" id="RU003880"/>
    </source>
</evidence>
<dbReference type="InterPro" id="IPR008255">
    <property type="entry name" value="Pyr_nucl-diS_OxRdtase_2_AS"/>
</dbReference>
<feature type="domain" description="FAD/NAD(P)-binding" evidence="12">
    <location>
        <begin position="6"/>
        <end position="292"/>
    </location>
</feature>
<keyword evidence="7" id="KW-1015">Disulfide bond</keyword>
<dbReference type="PRINTS" id="PR00469">
    <property type="entry name" value="PNDRDTASEII"/>
</dbReference>
<name>A0ABV6KB09_9BACI</name>
<evidence type="ECO:0000256" key="1">
    <source>
        <dbReference type="ARBA" id="ARBA00009333"/>
    </source>
</evidence>
<gene>
    <name evidence="13" type="primary">trxB</name>
    <name evidence="13" type="ORF">ACFFHM_08310</name>
</gene>
<sequence length="312" mass="34352">MSHSIYDVIIIGAGPGGMTAAVYTSRANLKTLILDRGVPGGQLQNTEEIENFPSYSHISGPDLAQKMFEHSLRFGARYEQANVEDIVNEGNIKVVYAGNKTYQTKSVIIATGTKYKKLGVPGEEEFSGRGVSWCAVCDGAFFRGKALVVIGGGDSAVEESVFLTKFAKKVTVLHRRDQFRAQPILVERMLNNDKIDVIYDTVVNEIIGEDKVTHVLIENIKTGEKKSFPVDGVFEYIGMNPVSDFVKNLNITDEEGWIITDNRMKTNILGIFAIGDIRQNAVRQVVAATGDGCIAALEVQHYLENQLILEAF</sequence>
<dbReference type="SUPFAM" id="SSF51905">
    <property type="entry name" value="FAD/NAD(P)-binding domain"/>
    <property type="match status" value="1"/>
</dbReference>
<keyword evidence="14" id="KW-1185">Reference proteome</keyword>
<keyword evidence="6 10" id="KW-0560">Oxidoreductase</keyword>
<dbReference type="RefSeq" id="WP_335961560.1">
    <property type="nucleotide sequence ID" value="NZ_JAXBLX010000018.1"/>
</dbReference>
<reference evidence="13 14" key="1">
    <citation type="submission" date="2024-09" db="EMBL/GenBank/DDBJ databases">
        <authorList>
            <person name="Sun Q."/>
            <person name="Mori K."/>
        </authorList>
    </citation>
    <scope>NUCLEOTIDE SEQUENCE [LARGE SCALE GENOMIC DNA]</scope>
    <source>
        <strain evidence="13 14">NCAIM B.02610</strain>
    </source>
</reference>
<dbReference type="PRINTS" id="PR00368">
    <property type="entry name" value="FADPNR"/>
</dbReference>
<keyword evidence="8 10" id="KW-0676">Redox-active center</keyword>
<dbReference type="GO" id="GO:0004791">
    <property type="term" value="F:thioredoxin-disulfide reductase (NADPH) activity"/>
    <property type="evidence" value="ECO:0007669"/>
    <property type="project" value="UniProtKB-EC"/>
</dbReference>
<comment type="subunit">
    <text evidence="2 10">Homodimer.</text>
</comment>
<comment type="similarity">
    <text evidence="1 10">Belongs to the class-II pyridine nucleotide-disulfide oxidoreductase family.</text>
</comment>
<accession>A0ABV6KB09</accession>
<evidence type="ECO:0000256" key="11">
    <source>
        <dbReference type="RuleBase" id="RU003881"/>
    </source>
</evidence>
<evidence type="ECO:0000256" key="8">
    <source>
        <dbReference type="ARBA" id="ARBA00023284"/>
    </source>
</evidence>
<dbReference type="InterPro" id="IPR023753">
    <property type="entry name" value="FAD/NAD-binding_dom"/>
</dbReference>
<dbReference type="PANTHER" id="PTHR48105">
    <property type="entry name" value="THIOREDOXIN REDUCTASE 1-RELATED-RELATED"/>
    <property type="match status" value="1"/>
</dbReference>
<comment type="cofactor">
    <cofactor evidence="11">
        <name>FAD</name>
        <dbReference type="ChEBI" id="CHEBI:57692"/>
    </cofactor>
    <text evidence="11">Binds 1 FAD per subunit.</text>
</comment>
<dbReference type="Pfam" id="PF07992">
    <property type="entry name" value="Pyr_redox_2"/>
    <property type="match status" value="1"/>
</dbReference>
<evidence type="ECO:0000256" key="7">
    <source>
        <dbReference type="ARBA" id="ARBA00023157"/>
    </source>
</evidence>
<keyword evidence="5 10" id="KW-0274">FAD</keyword>
<protein>
    <recommendedName>
        <fullName evidence="3 10">Thioredoxin reductase</fullName>
        <ecNumber evidence="10">1.8.1.9</ecNumber>
    </recommendedName>
</protein>
<evidence type="ECO:0000313" key="14">
    <source>
        <dbReference type="Proteomes" id="UP001589838"/>
    </source>
</evidence>
<evidence type="ECO:0000256" key="2">
    <source>
        <dbReference type="ARBA" id="ARBA00011738"/>
    </source>
</evidence>
<comment type="caution">
    <text evidence="13">The sequence shown here is derived from an EMBL/GenBank/DDBJ whole genome shotgun (WGS) entry which is preliminary data.</text>
</comment>
<organism evidence="13 14">
    <name type="scientific">Halalkalibacter kiskunsagensis</name>
    <dbReference type="NCBI Taxonomy" id="1548599"/>
    <lineage>
        <taxon>Bacteria</taxon>
        <taxon>Bacillati</taxon>
        <taxon>Bacillota</taxon>
        <taxon>Bacilli</taxon>
        <taxon>Bacillales</taxon>
        <taxon>Bacillaceae</taxon>
        <taxon>Halalkalibacter</taxon>
    </lineage>
</organism>
<evidence type="ECO:0000256" key="4">
    <source>
        <dbReference type="ARBA" id="ARBA00022630"/>
    </source>
</evidence>
<evidence type="ECO:0000313" key="13">
    <source>
        <dbReference type="EMBL" id="MFC0470498.1"/>
    </source>
</evidence>
<comment type="catalytic activity">
    <reaction evidence="9 10">
        <text>[thioredoxin]-dithiol + NADP(+) = [thioredoxin]-disulfide + NADPH + H(+)</text>
        <dbReference type="Rhea" id="RHEA:20345"/>
        <dbReference type="Rhea" id="RHEA-COMP:10698"/>
        <dbReference type="Rhea" id="RHEA-COMP:10700"/>
        <dbReference type="ChEBI" id="CHEBI:15378"/>
        <dbReference type="ChEBI" id="CHEBI:29950"/>
        <dbReference type="ChEBI" id="CHEBI:50058"/>
        <dbReference type="ChEBI" id="CHEBI:57783"/>
        <dbReference type="ChEBI" id="CHEBI:58349"/>
        <dbReference type="EC" id="1.8.1.9"/>
    </reaction>
</comment>
<dbReference type="PROSITE" id="PS00573">
    <property type="entry name" value="PYRIDINE_REDOX_2"/>
    <property type="match status" value="1"/>
</dbReference>
<evidence type="ECO:0000256" key="3">
    <source>
        <dbReference type="ARBA" id="ARBA00018719"/>
    </source>
</evidence>
<dbReference type="EMBL" id="JBHLUX010000023">
    <property type="protein sequence ID" value="MFC0470498.1"/>
    <property type="molecule type" value="Genomic_DNA"/>
</dbReference>
<dbReference type="Proteomes" id="UP001589838">
    <property type="component" value="Unassembled WGS sequence"/>
</dbReference>
<proteinExistence type="inferred from homology"/>
<dbReference type="InterPro" id="IPR050097">
    <property type="entry name" value="Ferredoxin-NADP_redctase_2"/>
</dbReference>
<dbReference type="InterPro" id="IPR036188">
    <property type="entry name" value="FAD/NAD-bd_sf"/>
</dbReference>
<dbReference type="InterPro" id="IPR005982">
    <property type="entry name" value="Thioredox_Rdtase"/>
</dbReference>